<dbReference type="PROSITE" id="PS51278">
    <property type="entry name" value="GATASE_TYPE_2"/>
    <property type="match status" value="1"/>
</dbReference>
<sequence length="531" mass="61716">MCGIFALLGNLKINNKIETSFNKGKERGPEYSKLKQVTDNIIFGFHRLAINGLDTGSHQPLAINNIELICNGEIYNYKELYELMNITSETHSDCEVIIHLYKRYGIDQTIEMLDGVFAFILYDKDTSEIYVARDLYGVRPLFYGVRPLFYGYSNNECNYGFASELKMIHHLFEKCYVFKPGIYSYYKDECYQYSIDYFKGYVINYSLKDRHNILSLIRNTLIEAVRKRIDTSDRPIACLLSGGLDSSLITSLVSKYYPSLQTYSIGLEGSEDLKYAKQVSEYLNTTHNEIIVSEEDFLNVIPEVIKMIESYDTTSIRASVGNYLVAKYIKEHSDAKVIFNGDGSDEITGGYLYFHKAPDSIEFDKECKRLLSNIHLFDVLRSDRCIAAHGLEARTPFLDKSFVTTYLSIPSHIRNHNNNKVMEKNLLRNAFIGYLPNKVLFRKKEAFSDGVSKQTRSWFQIIQEYIETLNIDNGINYEFNCPQTKEQYYYRYIFEKHYSNRSHIIPYFWMPKYVNATDASARTLDIYKNVK</sequence>
<evidence type="ECO:0000313" key="12">
    <source>
        <dbReference type="EMBL" id="QHU16464.1"/>
    </source>
</evidence>
<dbReference type="PANTHER" id="PTHR11772:SF23">
    <property type="entry name" value="ASPARAGINE SYNTHETASE [GLUTAMINE-HYDROLYZING]"/>
    <property type="match status" value="1"/>
</dbReference>
<keyword evidence="5" id="KW-0547">Nucleotide-binding</keyword>
<dbReference type="AlphaFoldDB" id="A0A6C0KJF9"/>
<keyword evidence="7" id="KW-0061">Asparagine biosynthesis</keyword>
<dbReference type="EMBL" id="MN740883">
    <property type="protein sequence ID" value="QHU16464.1"/>
    <property type="molecule type" value="Genomic_DNA"/>
</dbReference>
<accession>A0A6C0KJF9</accession>
<evidence type="ECO:0000256" key="1">
    <source>
        <dbReference type="ARBA" id="ARBA00005187"/>
    </source>
</evidence>
<dbReference type="SUPFAM" id="SSF52402">
    <property type="entry name" value="Adenine nucleotide alpha hydrolases-like"/>
    <property type="match status" value="1"/>
</dbReference>
<evidence type="ECO:0000256" key="10">
    <source>
        <dbReference type="ARBA" id="ARBA00048741"/>
    </source>
</evidence>
<evidence type="ECO:0000256" key="9">
    <source>
        <dbReference type="ARBA" id="ARBA00030234"/>
    </source>
</evidence>
<dbReference type="InterPro" id="IPR050795">
    <property type="entry name" value="Asn_Synthetase"/>
</dbReference>
<keyword evidence="3" id="KW-0436">Ligase</keyword>
<evidence type="ECO:0000256" key="7">
    <source>
        <dbReference type="ARBA" id="ARBA00022888"/>
    </source>
</evidence>
<evidence type="ECO:0000256" key="5">
    <source>
        <dbReference type="ARBA" id="ARBA00022741"/>
    </source>
</evidence>
<dbReference type="PIRSF" id="PIRSF001589">
    <property type="entry name" value="Asn_synthetase_glu-h"/>
    <property type="match status" value="1"/>
</dbReference>
<dbReference type="SUPFAM" id="SSF56235">
    <property type="entry name" value="N-terminal nucleophile aminohydrolases (Ntn hydrolases)"/>
    <property type="match status" value="1"/>
</dbReference>
<dbReference type="InterPro" id="IPR033738">
    <property type="entry name" value="AsnB_N"/>
</dbReference>
<dbReference type="InterPro" id="IPR006426">
    <property type="entry name" value="Asn_synth_AEB"/>
</dbReference>
<proteinExistence type="predicted"/>
<name>A0A6C0KJF9_9ZZZZ</name>
<dbReference type="EC" id="6.3.5.4" evidence="2"/>
<evidence type="ECO:0000256" key="4">
    <source>
        <dbReference type="ARBA" id="ARBA00022605"/>
    </source>
</evidence>
<keyword evidence="8" id="KW-0315">Glutamine amidotransferase</keyword>
<dbReference type="Gene3D" id="3.40.50.620">
    <property type="entry name" value="HUPs"/>
    <property type="match status" value="1"/>
</dbReference>
<comment type="pathway">
    <text evidence="1">Amino-acid biosynthesis; L-asparagine biosynthesis; L-asparagine from L-aspartate (L-Gln route): step 1/1.</text>
</comment>
<keyword evidence="6" id="KW-0067">ATP-binding</keyword>
<dbReference type="InterPro" id="IPR029055">
    <property type="entry name" value="Ntn_hydrolases_N"/>
</dbReference>
<dbReference type="Pfam" id="PF13537">
    <property type="entry name" value="GATase_7"/>
    <property type="match status" value="1"/>
</dbReference>
<keyword evidence="4" id="KW-0028">Amino-acid biosynthesis</keyword>
<dbReference type="NCBIfam" id="TIGR01536">
    <property type="entry name" value="asn_synth_AEB"/>
    <property type="match status" value="1"/>
</dbReference>
<dbReference type="PANTHER" id="PTHR11772">
    <property type="entry name" value="ASPARAGINE SYNTHETASE"/>
    <property type="match status" value="1"/>
</dbReference>
<dbReference type="GO" id="GO:0005829">
    <property type="term" value="C:cytosol"/>
    <property type="evidence" value="ECO:0007669"/>
    <property type="project" value="TreeGrafter"/>
</dbReference>
<dbReference type="InterPro" id="IPR001962">
    <property type="entry name" value="Asn_synthase"/>
</dbReference>
<comment type="catalytic activity">
    <reaction evidence="10">
        <text>L-aspartate + L-glutamine + ATP + H2O = L-asparagine + L-glutamate + AMP + diphosphate + H(+)</text>
        <dbReference type="Rhea" id="RHEA:12228"/>
        <dbReference type="ChEBI" id="CHEBI:15377"/>
        <dbReference type="ChEBI" id="CHEBI:15378"/>
        <dbReference type="ChEBI" id="CHEBI:29985"/>
        <dbReference type="ChEBI" id="CHEBI:29991"/>
        <dbReference type="ChEBI" id="CHEBI:30616"/>
        <dbReference type="ChEBI" id="CHEBI:33019"/>
        <dbReference type="ChEBI" id="CHEBI:58048"/>
        <dbReference type="ChEBI" id="CHEBI:58359"/>
        <dbReference type="ChEBI" id="CHEBI:456215"/>
        <dbReference type="EC" id="6.3.5.4"/>
    </reaction>
</comment>
<evidence type="ECO:0000256" key="2">
    <source>
        <dbReference type="ARBA" id="ARBA00012737"/>
    </source>
</evidence>
<dbReference type="CDD" id="cd01991">
    <property type="entry name" value="Asn_synthase_B_C"/>
    <property type="match status" value="1"/>
</dbReference>
<dbReference type="InterPro" id="IPR017932">
    <property type="entry name" value="GATase_2_dom"/>
</dbReference>
<dbReference type="GO" id="GO:0004066">
    <property type="term" value="F:asparagine synthase (glutamine-hydrolyzing) activity"/>
    <property type="evidence" value="ECO:0007669"/>
    <property type="project" value="UniProtKB-EC"/>
</dbReference>
<organism evidence="12">
    <name type="scientific">viral metagenome</name>
    <dbReference type="NCBI Taxonomy" id="1070528"/>
    <lineage>
        <taxon>unclassified sequences</taxon>
        <taxon>metagenomes</taxon>
        <taxon>organismal metagenomes</taxon>
    </lineage>
</organism>
<evidence type="ECO:0000256" key="3">
    <source>
        <dbReference type="ARBA" id="ARBA00022598"/>
    </source>
</evidence>
<dbReference type="Pfam" id="PF00733">
    <property type="entry name" value="Asn_synthase"/>
    <property type="match status" value="2"/>
</dbReference>
<feature type="domain" description="Glutamine amidotransferase type-2" evidence="11">
    <location>
        <begin position="2"/>
        <end position="189"/>
    </location>
</feature>
<reference evidence="12" key="1">
    <citation type="journal article" date="2020" name="Nature">
        <title>Giant virus diversity and host interactions through global metagenomics.</title>
        <authorList>
            <person name="Schulz F."/>
            <person name="Roux S."/>
            <person name="Paez-Espino D."/>
            <person name="Jungbluth S."/>
            <person name="Walsh D.A."/>
            <person name="Denef V.J."/>
            <person name="McMahon K.D."/>
            <person name="Konstantinidis K.T."/>
            <person name="Eloe-Fadrosh E.A."/>
            <person name="Kyrpides N.C."/>
            <person name="Woyke T."/>
        </authorList>
    </citation>
    <scope>NUCLEOTIDE SEQUENCE</scope>
    <source>
        <strain evidence="12">GVMAG-S-3300011013-78</strain>
    </source>
</reference>
<evidence type="ECO:0000256" key="6">
    <source>
        <dbReference type="ARBA" id="ARBA00022840"/>
    </source>
</evidence>
<dbReference type="CDD" id="cd00712">
    <property type="entry name" value="AsnB"/>
    <property type="match status" value="1"/>
</dbReference>
<dbReference type="GO" id="GO:0005524">
    <property type="term" value="F:ATP binding"/>
    <property type="evidence" value="ECO:0007669"/>
    <property type="project" value="UniProtKB-KW"/>
</dbReference>
<evidence type="ECO:0000256" key="8">
    <source>
        <dbReference type="ARBA" id="ARBA00022962"/>
    </source>
</evidence>
<dbReference type="GO" id="GO:0006529">
    <property type="term" value="P:asparagine biosynthetic process"/>
    <property type="evidence" value="ECO:0007669"/>
    <property type="project" value="UniProtKB-KW"/>
</dbReference>
<dbReference type="InterPro" id="IPR014729">
    <property type="entry name" value="Rossmann-like_a/b/a_fold"/>
</dbReference>
<evidence type="ECO:0000259" key="11">
    <source>
        <dbReference type="PROSITE" id="PS51278"/>
    </source>
</evidence>
<protein>
    <recommendedName>
        <fullName evidence="2">asparagine synthase (glutamine-hydrolyzing)</fullName>
        <ecNumber evidence="2">6.3.5.4</ecNumber>
    </recommendedName>
    <alternativeName>
        <fullName evidence="9">Glutamine-dependent asparagine synthetase</fullName>
    </alternativeName>
</protein>
<dbReference type="Gene3D" id="3.60.20.10">
    <property type="entry name" value="Glutamine Phosphoribosylpyrophosphate, subunit 1, domain 1"/>
    <property type="match status" value="1"/>
</dbReference>